<sequence length="171" mass="19551">MDNISNIMAAIVAIMKNNGLTELSLGDYAEQEDPTFIIWFDNDGTPYDDPAIKVIVENSEISVEVEARDFSNNVTLQDYEIDRLEWWQGLHAGVLRILETDGKRRCPACGKPLRARQKYCSETCRKFAMPQPTPQKVVELANKRIQKLIACIAQGNRKLKRSLTEEYFIKL</sequence>
<gene>
    <name evidence="1" type="ORF">ALIPUT_02555</name>
</gene>
<accession>B0MZI1</accession>
<dbReference type="GeneID" id="73802951"/>
<evidence type="ECO:0000313" key="2">
    <source>
        <dbReference type="Proteomes" id="UP000005819"/>
    </source>
</evidence>
<reference evidence="1" key="1">
    <citation type="submission" date="2007-10" db="EMBL/GenBank/DDBJ databases">
        <authorList>
            <person name="Fulton L."/>
            <person name="Clifton S."/>
            <person name="Fulton B."/>
            <person name="Xu J."/>
            <person name="Minx P."/>
            <person name="Pepin K.H."/>
            <person name="Johnson M."/>
            <person name="Thiruvilangam P."/>
            <person name="Bhonagiri V."/>
            <person name="Nash W.E."/>
            <person name="Mardis E.R."/>
            <person name="Wilson R.K."/>
        </authorList>
    </citation>
    <scope>NUCLEOTIDE SEQUENCE [LARGE SCALE GENOMIC DNA]</scope>
    <source>
        <strain evidence="1">DSM 17216</strain>
    </source>
</reference>
<evidence type="ECO:0000313" key="1">
    <source>
        <dbReference type="EMBL" id="EDS03017.1"/>
    </source>
</evidence>
<protein>
    <submittedName>
        <fullName evidence="1">Uncharacterized protein</fullName>
    </submittedName>
</protein>
<dbReference type="eggNOG" id="ENOG5033QI0">
    <property type="taxonomic scope" value="Bacteria"/>
</dbReference>
<keyword evidence="2" id="KW-1185">Reference proteome</keyword>
<name>B0MZI1_9BACT</name>
<proteinExistence type="predicted"/>
<dbReference type="HOGENOM" id="CLU_1559721_0_0_10"/>
<dbReference type="RefSeq" id="WP_004328598.1">
    <property type="nucleotide sequence ID" value="NZ_DS499577.1"/>
</dbReference>
<dbReference type="EMBL" id="ABFK02000020">
    <property type="protein sequence ID" value="EDS03017.1"/>
    <property type="molecule type" value="Genomic_DNA"/>
</dbReference>
<comment type="caution">
    <text evidence="1">The sequence shown here is derived from an EMBL/GenBank/DDBJ whole genome shotgun (WGS) entry which is preliminary data.</text>
</comment>
<reference evidence="1" key="2">
    <citation type="submission" date="2013-09" db="EMBL/GenBank/DDBJ databases">
        <title>Draft genome sequence of Alistipes putredinis (DSM 17216).</title>
        <authorList>
            <person name="Sudarsanam P."/>
            <person name="Ley R."/>
            <person name="Guruge J."/>
            <person name="Turnbaugh P.J."/>
            <person name="Mahowald M."/>
            <person name="Liep D."/>
            <person name="Gordon J."/>
        </authorList>
    </citation>
    <scope>NUCLEOTIDE SEQUENCE</scope>
    <source>
        <strain evidence="1">DSM 17216</strain>
    </source>
</reference>
<dbReference type="AlphaFoldDB" id="B0MZI1"/>
<dbReference type="OrthoDB" id="1031815at2"/>
<dbReference type="Proteomes" id="UP000005819">
    <property type="component" value="Unassembled WGS sequence"/>
</dbReference>
<organism evidence="1 2">
    <name type="scientific">Alistipes putredinis DSM 17216</name>
    <dbReference type="NCBI Taxonomy" id="445970"/>
    <lineage>
        <taxon>Bacteria</taxon>
        <taxon>Pseudomonadati</taxon>
        <taxon>Bacteroidota</taxon>
        <taxon>Bacteroidia</taxon>
        <taxon>Bacteroidales</taxon>
        <taxon>Rikenellaceae</taxon>
        <taxon>Alistipes</taxon>
    </lineage>
</organism>